<feature type="compositionally biased region" description="Polar residues" evidence="1">
    <location>
        <begin position="112"/>
        <end position="121"/>
    </location>
</feature>
<keyword evidence="3" id="KW-1185">Reference proteome</keyword>
<dbReference type="AlphaFoldDB" id="W2RUX1"/>
<dbReference type="HOGENOM" id="CLU_433460_0_0_1"/>
<feature type="region of interest" description="Disordered" evidence="1">
    <location>
        <begin position="208"/>
        <end position="236"/>
    </location>
</feature>
<feature type="region of interest" description="Disordered" evidence="1">
    <location>
        <begin position="265"/>
        <end position="286"/>
    </location>
</feature>
<evidence type="ECO:0000313" key="3">
    <source>
        <dbReference type="Proteomes" id="UP000030752"/>
    </source>
</evidence>
<dbReference type="InParanoid" id="W2RUX1"/>
<dbReference type="RefSeq" id="XP_008718279.1">
    <property type="nucleotide sequence ID" value="XM_008720057.1"/>
</dbReference>
<evidence type="ECO:0000256" key="1">
    <source>
        <dbReference type="SAM" id="MobiDB-lite"/>
    </source>
</evidence>
<name>W2RUX1_CYPE1</name>
<protein>
    <submittedName>
        <fullName evidence="2">Uncharacterized protein</fullName>
    </submittedName>
</protein>
<feature type="region of interest" description="Disordered" evidence="1">
    <location>
        <begin position="409"/>
        <end position="430"/>
    </location>
</feature>
<gene>
    <name evidence="2" type="ORF">HMPREF1541_05720</name>
</gene>
<organism evidence="2 3">
    <name type="scientific">Cyphellophora europaea (strain CBS 101466)</name>
    <name type="common">Phialophora europaea</name>
    <dbReference type="NCBI Taxonomy" id="1220924"/>
    <lineage>
        <taxon>Eukaryota</taxon>
        <taxon>Fungi</taxon>
        <taxon>Dikarya</taxon>
        <taxon>Ascomycota</taxon>
        <taxon>Pezizomycotina</taxon>
        <taxon>Eurotiomycetes</taxon>
        <taxon>Chaetothyriomycetidae</taxon>
        <taxon>Chaetothyriales</taxon>
        <taxon>Cyphellophoraceae</taxon>
        <taxon>Cyphellophora</taxon>
    </lineage>
</organism>
<accession>W2RUX1</accession>
<feature type="region of interest" description="Disordered" evidence="1">
    <location>
        <begin position="608"/>
        <end position="631"/>
    </location>
</feature>
<feature type="compositionally biased region" description="Polar residues" evidence="1">
    <location>
        <begin position="208"/>
        <end position="231"/>
    </location>
</feature>
<sequence length="631" mass="70037">MSARRRPLSFEEARIDPRHDAVLGHNELGYNAALRPGQRSLASRDDVSSMVKSPSKRRLGKSIKRFTSQLLMAGRKAPSRVKTFDTQLLPGAVRIPPQYLENSNLMRWPGESDTTQATANPPRSKIINRLPLPSNSTLKPKSEDIPEAQDYRQRGNVPISKYPSRQLHPEPQHFLSESPPLPRASPILLQVPVDQRAEWVKNHPKRTTSFDSAVKSIQSVDSRPGSSNRPNSGAKLSINARHTFEVIMGYDSSGANTLGAMHALSPQGKVSSPETEPLASGAVQDNGKLTSKTGEVLQPLARTPIAKPPVLPSKPDKAAAILGLSVPSTQTSSLNAVPSLLRPRHVRKPVPPTKEVRSPLPLESDMPNFSTLEEKQTTGEPKGAIQVSMHNELHYKYTAVRRDFRLPFQSAGGQSGLQRNPGRLRPAERKQANRISDSFLRAGPDLHQAATEIFDEVLKNPPKFESVKARVFAIERGFEGSHPSPGSTFDYFDHSRFPILDMAAQNLNRGESMLRHPLPLGHTSRNGSPATIDRSVFTDFEWQRFSHQEYVDPAVEDFQRNRRRRMNKRKLDLAAWKAAAAQGRCVEAEPAASPRRTDRDANLLTLIDFADDQDRSPPRSRDGGSQDLIDF</sequence>
<reference evidence="2 3" key="1">
    <citation type="submission" date="2013-03" db="EMBL/GenBank/DDBJ databases">
        <title>The Genome Sequence of Phialophora europaea CBS 101466.</title>
        <authorList>
            <consortium name="The Broad Institute Genomics Platform"/>
            <person name="Cuomo C."/>
            <person name="de Hoog S."/>
            <person name="Gorbushina A."/>
            <person name="Walker B."/>
            <person name="Young S.K."/>
            <person name="Zeng Q."/>
            <person name="Gargeya S."/>
            <person name="Fitzgerald M."/>
            <person name="Haas B."/>
            <person name="Abouelleil A."/>
            <person name="Allen A.W."/>
            <person name="Alvarado L."/>
            <person name="Arachchi H.M."/>
            <person name="Berlin A.M."/>
            <person name="Chapman S.B."/>
            <person name="Gainer-Dewar J."/>
            <person name="Goldberg J."/>
            <person name="Griggs A."/>
            <person name="Gujja S."/>
            <person name="Hansen M."/>
            <person name="Howarth C."/>
            <person name="Imamovic A."/>
            <person name="Ireland A."/>
            <person name="Larimer J."/>
            <person name="McCowan C."/>
            <person name="Murphy C."/>
            <person name="Pearson M."/>
            <person name="Poon T.W."/>
            <person name="Priest M."/>
            <person name="Roberts A."/>
            <person name="Saif S."/>
            <person name="Shea T."/>
            <person name="Sisk P."/>
            <person name="Sykes S."/>
            <person name="Wortman J."/>
            <person name="Nusbaum C."/>
            <person name="Birren B."/>
        </authorList>
    </citation>
    <scope>NUCLEOTIDE SEQUENCE [LARGE SCALE GENOMIC DNA]</scope>
    <source>
        <strain evidence="2 3">CBS 101466</strain>
    </source>
</reference>
<dbReference type="EMBL" id="KB822721">
    <property type="protein sequence ID" value="ETN39494.1"/>
    <property type="molecule type" value="Genomic_DNA"/>
</dbReference>
<feature type="region of interest" description="Disordered" evidence="1">
    <location>
        <begin position="345"/>
        <end position="367"/>
    </location>
</feature>
<feature type="compositionally biased region" description="Basic and acidic residues" evidence="1">
    <location>
        <begin position="612"/>
        <end position="624"/>
    </location>
</feature>
<feature type="region of interest" description="Disordered" evidence="1">
    <location>
        <begin position="108"/>
        <end position="181"/>
    </location>
</feature>
<proteinExistence type="predicted"/>
<feature type="compositionally biased region" description="Basic and acidic residues" evidence="1">
    <location>
        <begin position="140"/>
        <end position="153"/>
    </location>
</feature>
<dbReference type="Proteomes" id="UP000030752">
    <property type="component" value="Unassembled WGS sequence"/>
</dbReference>
<evidence type="ECO:0000313" key="2">
    <source>
        <dbReference type="EMBL" id="ETN39494.1"/>
    </source>
</evidence>
<dbReference type="GeneID" id="19973059"/>
<dbReference type="VEuPathDB" id="FungiDB:HMPREF1541_05720"/>